<dbReference type="AlphaFoldDB" id="A0A645D6Y0"/>
<proteinExistence type="predicted"/>
<comment type="caution">
    <text evidence="1">The sequence shown here is derived from an EMBL/GenBank/DDBJ whole genome shotgun (WGS) entry which is preliminary data.</text>
</comment>
<gene>
    <name evidence="1" type="ORF">SDC9_132358</name>
</gene>
<protein>
    <submittedName>
        <fullName evidence="1">Uncharacterized protein</fullName>
    </submittedName>
</protein>
<sequence>MTTMGSSASKMLGSRTVRTFFCLVSGIRNPSFLMIVDFCSFYGKLCTAGRRFSSGLPPFTFSVNALLSGQIRCNNTDIGNTARALERAMSAGGCRKRTNAVWAKQRLLMQPFQIFSGGTSRTNDFLAENFLYSLSVIRYILHDEASIKRLFL</sequence>
<accession>A0A645D6Y0</accession>
<dbReference type="EMBL" id="VSSQ01033623">
    <property type="protein sequence ID" value="MPM85280.1"/>
    <property type="molecule type" value="Genomic_DNA"/>
</dbReference>
<name>A0A645D6Y0_9ZZZZ</name>
<reference evidence="1" key="1">
    <citation type="submission" date="2019-08" db="EMBL/GenBank/DDBJ databases">
        <authorList>
            <person name="Kucharzyk K."/>
            <person name="Murdoch R.W."/>
            <person name="Higgins S."/>
            <person name="Loffler F."/>
        </authorList>
    </citation>
    <scope>NUCLEOTIDE SEQUENCE</scope>
</reference>
<evidence type="ECO:0000313" key="1">
    <source>
        <dbReference type="EMBL" id="MPM85280.1"/>
    </source>
</evidence>
<organism evidence="1">
    <name type="scientific">bioreactor metagenome</name>
    <dbReference type="NCBI Taxonomy" id="1076179"/>
    <lineage>
        <taxon>unclassified sequences</taxon>
        <taxon>metagenomes</taxon>
        <taxon>ecological metagenomes</taxon>
    </lineage>
</organism>